<feature type="signal peptide" evidence="2">
    <location>
        <begin position="1"/>
        <end position="31"/>
    </location>
</feature>
<dbReference type="InterPro" id="IPR032812">
    <property type="entry name" value="SbsA_Ig"/>
</dbReference>
<comment type="caution">
    <text evidence="4">The sequence shown here is derived from an EMBL/GenBank/DDBJ whole genome shotgun (WGS) entry which is preliminary data.</text>
</comment>
<evidence type="ECO:0000256" key="2">
    <source>
        <dbReference type="SAM" id="SignalP"/>
    </source>
</evidence>
<keyword evidence="1 2" id="KW-0732">Signal</keyword>
<feature type="domain" description="SbsA Ig-like" evidence="3">
    <location>
        <begin position="35"/>
        <end position="146"/>
    </location>
</feature>
<accession>A0A9X4KM81</accession>
<name>A0A9X4KM81_9BACL</name>
<evidence type="ECO:0000259" key="3">
    <source>
        <dbReference type="Pfam" id="PF13205"/>
    </source>
</evidence>
<dbReference type="Proteomes" id="UP001153387">
    <property type="component" value="Unassembled WGS sequence"/>
</dbReference>
<protein>
    <submittedName>
        <fullName evidence="4">Ig-like domain-containing protein</fullName>
    </submittedName>
</protein>
<dbReference type="InterPro" id="IPR014755">
    <property type="entry name" value="Cu-Rt/internalin_Ig-like"/>
</dbReference>
<dbReference type="AlphaFoldDB" id="A0A9X4KM81"/>
<dbReference type="RefSeq" id="WP_277568278.1">
    <property type="nucleotide sequence ID" value="NZ_JAPDHZ010000006.1"/>
</dbReference>
<sequence>MQRLQLRFRLVPFLLLMTILSQSLGALGASAANGGPAAVTLQPADNNPVVPANAQLSVTFDEAISRGTAGTVLIKEVASNNTVGSYDIATDMTRLSISPNNQLNILPAPGALQAGLDYYVQITPGSLVGSSGYFGGITDATAWNFHVIAADTTPPAVSAFAPSSGDAMSATGALSITFNEPVQAASGSIQIVRRDTQDAQVISVLSSAVTGSGTNVIRVQPPTRLAASTQYDVLIDNGAFVDAVGNKFAGISGPYIWSFSTTASAVAAPQFIYPARGAAAVNGDAPITLQLQFQTGMKAGATGNITVKKGIEQRDGGNDSRQLFAHYL</sequence>
<reference evidence="4 5" key="1">
    <citation type="submission" date="2022-10" db="EMBL/GenBank/DDBJ databases">
        <title>Comparative genomic analysis of Cohnella hashimotonis sp. nov., isolated from the International Space Station.</title>
        <authorList>
            <person name="Simpson A."/>
            <person name="Venkateswaran K."/>
        </authorList>
    </citation>
    <scope>NUCLEOTIDE SEQUENCE [LARGE SCALE GENOMIC DNA]</scope>
    <source>
        <strain evidence="4 5">DSM 18997</strain>
    </source>
</reference>
<evidence type="ECO:0000313" key="4">
    <source>
        <dbReference type="EMBL" id="MDG0794546.1"/>
    </source>
</evidence>
<feature type="chain" id="PRO_5040899630" evidence="2">
    <location>
        <begin position="32"/>
        <end position="328"/>
    </location>
</feature>
<feature type="domain" description="SbsA Ig-like" evidence="3">
    <location>
        <begin position="151"/>
        <end position="261"/>
    </location>
</feature>
<proteinExistence type="predicted"/>
<dbReference type="EMBL" id="JAPDHZ010000006">
    <property type="protein sequence ID" value="MDG0794546.1"/>
    <property type="molecule type" value="Genomic_DNA"/>
</dbReference>
<organism evidence="4 5">
    <name type="scientific">Cohnella ginsengisoli</name>
    <dbReference type="NCBI Taxonomy" id="425004"/>
    <lineage>
        <taxon>Bacteria</taxon>
        <taxon>Bacillati</taxon>
        <taxon>Bacillota</taxon>
        <taxon>Bacilli</taxon>
        <taxon>Bacillales</taxon>
        <taxon>Paenibacillaceae</taxon>
        <taxon>Cohnella</taxon>
    </lineage>
</organism>
<evidence type="ECO:0000313" key="5">
    <source>
        <dbReference type="Proteomes" id="UP001153387"/>
    </source>
</evidence>
<dbReference type="Pfam" id="PF13205">
    <property type="entry name" value="Big_5"/>
    <property type="match status" value="2"/>
</dbReference>
<evidence type="ECO:0000256" key="1">
    <source>
        <dbReference type="ARBA" id="ARBA00022729"/>
    </source>
</evidence>
<gene>
    <name evidence="4" type="ORF">OMP38_29685</name>
</gene>
<dbReference type="Gene3D" id="2.60.40.1220">
    <property type="match status" value="1"/>
</dbReference>
<keyword evidence="5" id="KW-1185">Reference proteome</keyword>